<evidence type="ECO:0000259" key="5">
    <source>
        <dbReference type="Pfam" id="PF07992"/>
    </source>
</evidence>
<gene>
    <name evidence="6" type="primary">norW</name>
    <name evidence="6" type="ORF">CRENPOLYSF2_2540010</name>
</gene>
<accession>A0A1R4H7D4</accession>
<dbReference type="InterPro" id="IPR023753">
    <property type="entry name" value="FAD/NAD-binding_dom"/>
</dbReference>
<evidence type="ECO:0000256" key="3">
    <source>
        <dbReference type="ARBA" id="ARBA00022630"/>
    </source>
</evidence>
<dbReference type="Pfam" id="PF07992">
    <property type="entry name" value="Pyr_redox_2"/>
    <property type="match status" value="1"/>
</dbReference>
<dbReference type="GO" id="GO:0016491">
    <property type="term" value="F:oxidoreductase activity"/>
    <property type="evidence" value="ECO:0007669"/>
    <property type="project" value="UniProtKB-KW"/>
</dbReference>
<sequence>MHIVIIGSGIAGVTFAEKCRALSSADTNNPRAVTEITLVTHEHDGYYSRPLLSRGFTKNDIENSIILKKFEKIRENGINVISGTEVTAIDRHTKTLMLNSVSKEKSLTYDKLVLAQGSEAFIPPPFNPFKDLFFCLNSLIDLKTIRTFRQQLLNQNRKPHWAIVGGGLIGCEVASDLAVAGDNVTVFHVMDHLMERQLVSEDSALLLDVLQHSGVTVLLNQNIQSFSKNEEKICVKTNILAEFDGLIVACGFKPRTELAGKAGLSIGRGIQVNWFLQSNDDDIYALGDVAELPNGKLYAYILPIRSQANWLAGFIMGQEKSSWSPPNFTSKAKVHGFEAVHPYNT</sequence>
<dbReference type="RefSeq" id="WP_087146828.1">
    <property type="nucleotide sequence ID" value="NZ_FUKJ01000173.1"/>
</dbReference>
<protein>
    <submittedName>
        <fullName evidence="6">Nitric oxide reductase FlRd-NAD(+) reductase NorW</fullName>
        <ecNumber evidence="6">1.18.1.-</ecNumber>
    </submittedName>
</protein>
<evidence type="ECO:0000256" key="4">
    <source>
        <dbReference type="ARBA" id="ARBA00022827"/>
    </source>
</evidence>
<reference evidence="7" key="1">
    <citation type="submission" date="2017-02" db="EMBL/GenBank/DDBJ databases">
        <authorList>
            <person name="Daims H."/>
        </authorList>
    </citation>
    <scope>NUCLEOTIDE SEQUENCE [LARGE SCALE GENOMIC DNA]</scope>
</reference>
<dbReference type="PANTHER" id="PTHR43429:SF3">
    <property type="entry name" value="NITRITE REDUCTASE [NAD(P)H]"/>
    <property type="match status" value="1"/>
</dbReference>
<dbReference type="EMBL" id="FUKJ01000173">
    <property type="protein sequence ID" value="SJM92109.1"/>
    <property type="molecule type" value="Genomic_DNA"/>
</dbReference>
<dbReference type="PRINTS" id="PR00411">
    <property type="entry name" value="PNDRDTASEI"/>
</dbReference>
<keyword evidence="7" id="KW-1185">Reference proteome</keyword>
<evidence type="ECO:0000313" key="7">
    <source>
        <dbReference type="Proteomes" id="UP000195442"/>
    </source>
</evidence>
<dbReference type="PRINTS" id="PR00368">
    <property type="entry name" value="FADPNR"/>
</dbReference>
<proteinExistence type="inferred from homology"/>
<dbReference type="PANTHER" id="PTHR43429">
    <property type="entry name" value="PYRIDINE NUCLEOTIDE-DISULFIDE OXIDOREDUCTASE DOMAIN-CONTAINING"/>
    <property type="match status" value="1"/>
</dbReference>
<keyword evidence="4" id="KW-0274">FAD</keyword>
<dbReference type="Proteomes" id="UP000195442">
    <property type="component" value="Unassembled WGS sequence"/>
</dbReference>
<dbReference type="SUPFAM" id="SSF51905">
    <property type="entry name" value="FAD/NAD(P)-binding domain"/>
    <property type="match status" value="2"/>
</dbReference>
<organism evidence="6 7">
    <name type="scientific">Crenothrix polyspora</name>
    <dbReference type="NCBI Taxonomy" id="360316"/>
    <lineage>
        <taxon>Bacteria</taxon>
        <taxon>Pseudomonadati</taxon>
        <taxon>Pseudomonadota</taxon>
        <taxon>Gammaproteobacteria</taxon>
        <taxon>Methylococcales</taxon>
        <taxon>Crenotrichaceae</taxon>
        <taxon>Crenothrix</taxon>
    </lineage>
</organism>
<evidence type="ECO:0000256" key="1">
    <source>
        <dbReference type="ARBA" id="ARBA00001974"/>
    </source>
</evidence>
<dbReference type="AlphaFoldDB" id="A0A1R4H7D4"/>
<dbReference type="InterPro" id="IPR036188">
    <property type="entry name" value="FAD/NAD-bd_sf"/>
</dbReference>
<dbReference type="EC" id="1.18.1.-" evidence="6"/>
<keyword evidence="3" id="KW-0285">Flavoprotein</keyword>
<dbReference type="InterPro" id="IPR050260">
    <property type="entry name" value="FAD-bd_OxRdtase"/>
</dbReference>
<evidence type="ECO:0000313" key="6">
    <source>
        <dbReference type="EMBL" id="SJM92109.1"/>
    </source>
</evidence>
<keyword evidence="6" id="KW-0560">Oxidoreductase</keyword>
<dbReference type="OrthoDB" id="9808980at2"/>
<dbReference type="Gene3D" id="3.50.50.60">
    <property type="entry name" value="FAD/NAD(P)-binding domain"/>
    <property type="match status" value="2"/>
</dbReference>
<evidence type="ECO:0000256" key="2">
    <source>
        <dbReference type="ARBA" id="ARBA00006442"/>
    </source>
</evidence>
<comment type="similarity">
    <text evidence="2">Belongs to the FAD-dependent oxidoreductase family.</text>
</comment>
<comment type="cofactor">
    <cofactor evidence="1">
        <name>FAD</name>
        <dbReference type="ChEBI" id="CHEBI:57692"/>
    </cofactor>
</comment>
<name>A0A1R4H7D4_9GAMM</name>
<feature type="domain" description="FAD/NAD(P)-binding" evidence="5">
    <location>
        <begin position="1"/>
        <end position="291"/>
    </location>
</feature>